<comment type="caution">
    <text evidence="2">The sequence shown here is derived from an EMBL/GenBank/DDBJ whole genome shotgun (WGS) entry which is preliminary data.</text>
</comment>
<gene>
    <name evidence="2" type="ORF">BI198_01820</name>
</gene>
<dbReference type="RefSeq" id="WP_070048011.1">
    <property type="nucleotide sequence ID" value="NZ_CBCSDO010000001.1"/>
</dbReference>
<accession>A0A1E7Q2K5</accession>
<organism evidence="2 3">
    <name type="scientific">Rheinheimera salexigens</name>
    <dbReference type="NCBI Taxonomy" id="1628148"/>
    <lineage>
        <taxon>Bacteria</taxon>
        <taxon>Pseudomonadati</taxon>
        <taxon>Pseudomonadota</taxon>
        <taxon>Gammaproteobacteria</taxon>
        <taxon>Chromatiales</taxon>
        <taxon>Chromatiaceae</taxon>
        <taxon>Rheinheimera</taxon>
    </lineage>
</organism>
<dbReference type="AlphaFoldDB" id="A0A1E7Q2K5"/>
<dbReference type="PROSITE" id="PS51257">
    <property type="entry name" value="PROKAR_LIPOPROTEIN"/>
    <property type="match status" value="1"/>
</dbReference>
<dbReference type="STRING" id="1628148.BI198_01820"/>
<evidence type="ECO:0000313" key="2">
    <source>
        <dbReference type="EMBL" id="OEY68444.1"/>
    </source>
</evidence>
<evidence type="ECO:0008006" key="4">
    <source>
        <dbReference type="Google" id="ProtNLM"/>
    </source>
</evidence>
<dbReference type="Proteomes" id="UP000242258">
    <property type="component" value="Unassembled WGS sequence"/>
</dbReference>
<reference evidence="3" key="1">
    <citation type="submission" date="2016-09" db="EMBL/GenBank/DDBJ databases">
        <authorList>
            <person name="Wan X."/>
            <person name="Hou S."/>
        </authorList>
    </citation>
    <scope>NUCLEOTIDE SEQUENCE [LARGE SCALE GENOMIC DNA]</scope>
    <source>
        <strain evidence="3">KH87</strain>
    </source>
</reference>
<keyword evidence="1" id="KW-0732">Signal</keyword>
<feature type="signal peptide" evidence="1">
    <location>
        <begin position="1"/>
        <end position="16"/>
    </location>
</feature>
<evidence type="ECO:0000256" key="1">
    <source>
        <dbReference type="SAM" id="SignalP"/>
    </source>
</evidence>
<sequence length="123" mass="13939">MRVFTFLITILLTACANNVAFNTEQLTALYVADFNSDEITRCTPSDVDLSNREALAFFKQAKLIDSNTLHDYYDYAPCAIEGPVQYQQANCNWQIRAGATGHIQCAEQRWYFACDSQTCEALF</sequence>
<dbReference type="EMBL" id="MKEK01000001">
    <property type="protein sequence ID" value="OEY68444.1"/>
    <property type="molecule type" value="Genomic_DNA"/>
</dbReference>
<proteinExistence type="predicted"/>
<evidence type="ECO:0000313" key="3">
    <source>
        <dbReference type="Proteomes" id="UP000242258"/>
    </source>
</evidence>
<keyword evidence="3" id="KW-1185">Reference proteome</keyword>
<feature type="chain" id="PRO_5009200281" description="Lipoprotein" evidence="1">
    <location>
        <begin position="17"/>
        <end position="123"/>
    </location>
</feature>
<protein>
    <recommendedName>
        <fullName evidence="4">Lipoprotein</fullName>
    </recommendedName>
</protein>
<name>A0A1E7Q2K5_9GAMM</name>